<evidence type="ECO:0000256" key="9">
    <source>
        <dbReference type="ARBA" id="ARBA00022853"/>
    </source>
</evidence>
<dbReference type="GO" id="GO:0008168">
    <property type="term" value="F:methyltransferase activity"/>
    <property type="evidence" value="ECO:0007669"/>
    <property type="project" value="UniProtKB-KW"/>
</dbReference>
<evidence type="ECO:0000256" key="6">
    <source>
        <dbReference type="ARBA" id="ARBA00022603"/>
    </source>
</evidence>
<evidence type="ECO:0000313" key="15">
    <source>
        <dbReference type="Proteomes" id="UP000025227"/>
    </source>
</evidence>
<dbReference type="GO" id="GO:0006364">
    <property type="term" value="P:rRNA processing"/>
    <property type="evidence" value="ECO:0007669"/>
    <property type="project" value="UniProtKB-UniRule"/>
</dbReference>
<keyword evidence="5 13" id="KW-0698">rRNA processing</keyword>
<dbReference type="Pfam" id="PF05148">
    <property type="entry name" value="Methyltransf_8"/>
    <property type="match status" value="1"/>
</dbReference>
<evidence type="ECO:0000256" key="12">
    <source>
        <dbReference type="ARBA" id="ARBA00023242"/>
    </source>
</evidence>
<dbReference type="InterPro" id="IPR042036">
    <property type="entry name" value="RRP8_N"/>
</dbReference>
<evidence type="ECO:0000256" key="8">
    <source>
        <dbReference type="ARBA" id="ARBA00022691"/>
    </source>
</evidence>
<comment type="function">
    <text evidence="13">Probable methyltransferase required to silence rDNA.</text>
</comment>
<sequence length="315" mass="36267">MVKVQTLKEPEVKPNATDSVVATKLIKKRRPWRNKVRKKAKKAQKEAERAERAKLIENTPIPVPESAVKKKKKKKRKKKKFVDSVEKLEEKAPSEESSTRESFEKLEAGRFRFLNEQLYTMTGSEAWEYFQEDPDAFRCYHNGFAEQVKKWPNHPLSNIISWLKTKPSGSVVFDMGCGEAKIAATLGDMHKVHSFDLVAVNDHVTACDMAHLPMEDLSADIVIFCLSLMGTNLSDYIKETRRVLKLGGILKIAEVTSRFVNVKLFCDALCKLGFELTEKKRLNDYFIMLELRKVEKVQNKRPFGLKLKPCLYKKR</sequence>
<dbReference type="OrthoDB" id="10258825at2759"/>
<dbReference type="SUPFAM" id="SSF53335">
    <property type="entry name" value="S-adenosyl-L-methionine-dependent methyltransferases"/>
    <property type="match status" value="1"/>
</dbReference>
<name>A0A7I4YQG7_HAECO</name>
<dbReference type="GO" id="GO:0042149">
    <property type="term" value="P:cellular response to glucose starvation"/>
    <property type="evidence" value="ECO:0007669"/>
    <property type="project" value="TreeGrafter"/>
</dbReference>
<feature type="compositionally biased region" description="Basic residues" evidence="14">
    <location>
        <begin position="31"/>
        <end position="42"/>
    </location>
</feature>
<evidence type="ECO:0000256" key="10">
    <source>
        <dbReference type="ARBA" id="ARBA00023015"/>
    </source>
</evidence>
<evidence type="ECO:0000256" key="5">
    <source>
        <dbReference type="ARBA" id="ARBA00022552"/>
    </source>
</evidence>
<evidence type="ECO:0000256" key="1">
    <source>
        <dbReference type="ARBA" id="ARBA00004604"/>
    </source>
</evidence>
<dbReference type="GO" id="GO:0000183">
    <property type="term" value="P:rDNA heterochromatin formation"/>
    <property type="evidence" value="ECO:0007669"/>
    <property type="project" value="TreeGrafter"/>
</dbReference>
<organism evidence="15 16">
    <name type="scientific">Haemonchus contortus</name>
    <name type="common">Barber pole worm</name>
    <dbReference type="NCBI Taxonomy" id="6289"/>
    <lineage>
        <taxon>Eukaryota</taxon>
        <taxon>Metazoa</taxon>
        <taxon>Ecdysozoa</taxon>
        <taxon>Nematoda</taxon>
        <taxon>Chromadorea</taxon>
        <taxon>Rhabditida</taxon>
        <taxon>Rhabditina</taxon>
        <taxon>Rhabditomorpha</taxon>
        <taxon>Strongyloidea</taxon>
        <taxon>Trichostrongylidae</taxon>
        <taxon>Haemonchus</taxon>
    </lineage>
</organism>
<accession>A0A7I4YQG7</accession>
<proteinExistence type="inferred from homology"/>
<dbReference type="EC" id="2.1.1.-" evidence="13"/>
<dbReference type="FunFam" id="3.40.50.150:FF:000068">
    <property type="entry name" value="Ribosomal RNA-processing protein 8"/>
    <property type="match status" value="1"/>
</dbReference>
<keyword evidence="9" id="KW-0156">Chromatin regulator</keyword>
<keyword evidence="12 13" id="KW-0539">Nucleus</keyword>
<keyword evidence="7 13" id="KW-0808">Transferase</keyword>
<evidence type="ECO:0000256" key="14">
    <source>
        <dbReference type="SAM" id="MobiDB-lite"/>
    </source>
</evidence>
<evidence type="ECO:0000256" key="7">
    <source>
        <dbReference type="ARBA" id="ARBA00022679"/>
    </source>
</evidence>
<dbReference type="FunFam" id="1.10.10.2150:FF:000001">
    <property type="entry name" value="Ribosomal RNA-processing protein 8"/>
    <property type="match status" value="1"/>
</dbReference>
<dbReference type="OMA" id="KWPTNPL"/>
<evidence type="ECO:0000313" key="16">
    <source>
        <dbReference type="WBParaSite" id="HCON_00121070-00001"/>
    </source>
</evidence>
<dbReference type="GO" id="GO:0032259">
    <property type="term" value="P:methylation"/>
    <property type="evidence" value="ECO:0007669"/>
    <property type="project" value="UniProtKB-KW"/>
</dbReference>
<dbReference type="Gene3D" id="3.40.50.150">
    <property type="entry name" value="Vaccinia Virus protein VP39"/>
    <property type="match status" value="1"/>
</dbReference>
<evidence type="ECO:0000256" key="13">
    <source>
        <dbReference type="RuleBase" id="RU365074"/>
    </source>
</evidence>
<dbReference type="GO" id="GO:0005730">
    <property type="term" value="C:nucleolus"/>
    <property type="evidence" value="ECO:0007669"/>
    <property type="project" value="UniProtKB-SubCell"/>
</dbReference>
<dbReference type="PANTHER" id="PTHR12787:SF0">
    <property type="entry name" value="RIBOSOMAL RNA-PROCESSING PROTEIN 8"/>
    <property type="match status" value="1"/>
</dbReference>
<dbReference type="InterPro" id="IPR029063">
    <property type="entry name" value="SAM-dependent_MTases_sf"/>
</dbReference>
<dbReference type="InterPro" id="IPR007823">
    <property type="entry name" value="RRP8"/>
</dbReference>
<keyword evidence="10" id="KW-0805">Transcription regulation</keyword>
<dbReference type="CDD" id="cd02440">
    <property type="entry name" value="AdoMet_MTases"/>
    <property type="match status" value="1"/>
</dbReference>
<keyword evidence="4" id="KW-0678">Repressor</keyword>
<keyword evidence="6 13" id="KW-0489">Methyltransferase</keyword>
<dbReference type="GO" id="GO:0033553">
    <property type="term" value="C:rDNA heterochromatin"/>
    <property type="evidence" value="ECO:0007669"/>
    <property type="project" value="TreeGrafter"/>
</dbReference>
<feature type="compositionally biased region" description="Basic and acidic residues" evidence="14">
    <location>
        <begin position="81"/>
        <end position="101"/>
    </location>
</feature>
<dbReference type="AlphaFoldDB" id="A0A7I4YQG7"/>
<evidence type="ECO:0000256" key="3">
    <source>
        <dbReference type="ARBA" id="ARBA00020203"/>
    </source>
</evidence>
<feature type="compositionally biased region" description="Basic and acidic residues" evidence="14">
    <location>
        <begin position="43"/>
        <end position="55"/>
    </location>
</feature>
<reference evidence="16" key="1">
    <citation type="submission" date="2020-12" db="UniProtKB">
        <authorList>
            <consortium name="WormBaseParasite"/>
        </authorList>
    </citation>
    <scope>IDENTIFICATION</scope>
    <source>
        <strain evidence="16">MHco3</strain>
    </source>
</reference>
<dbReference type="Proteomes" id="UP000025227">
    <property type="component" value="Unplaced"/>
</dbReference>
<dbReference type="GO" id="GO:0005677">
    <property type="term" value="C:chromatin silencing complex"/>
    <property type="evidence" value="ECO:0007669"/>
    <property type="project" value="TreeGrafter"/>
</dbReference>
<keyword evidence="11" id="KW-0804">Transcription</keyword>
<dbReference type="Gene3D" id="1.10.10.2150">
    <property type="entry name" value="Ribosomal RNA-processing protein 8, N-terminal domain"/>
    <property type="match status" value="1"/>
</dbReference>
<comment type="similarity">
    <text evidence="2 13">Belongs to the methyltransferase superfamily. RRP8 family.</text>
</comment>
<keyword evidence="15" id="KW-1185">Reference proteome</keyword>
<feature type="compositionally biased region" description="Basic residues" evidence="14">
    <location>
        <begin position="69"/>
        <end position="80"/>
    </location>
</feature>
<evidence type="ECO:0000256" key="2">
    <source>
        <dbReference type="ARBA" id="ARBA00006301"/>
    </source>
</evidence>
<evidence type="ECO:0000256" key="11">
    <source>
        <dbReference type="ARBA" id="ARBA00023163"/>
    </source>
</evidence>
<evidence type="ECO:0000256" key="4">
    <source>
        <dbReference type="ARBA" id="ARBA00022491"/>
    </source>
</evidence>
<feature type="region of interest" description="Disordered" evidence="14">
    <location>
        <begin position="31"/>
        <end position="101"/>
    </location>
</feature>
<protein>
    <recommendedName>
        <fullName evidence="3 13">Ribosomal RNA-processing protein 8</fullName>
        <ecNumber evidence="13">2.1.1.-</ecNumber>
    </recommendedName>
</protein>
<dbReference type="GO" id="GO:0046015">
    <property type="term" value="P:regulation of transcription by glucose"/>
    <property type="evidence" value="ECO:0007669"/>
    <property type="project" value="TreeGrafter"/>
</dbReference>
<dbReference type="WBParaSite" id="HCON_00121070-00001">
    <property type="protein sequence ID" value="HCON_00121070-00001"/>
    <property type="gene ID" value="HCON_00121070"/>
</dbReference>
<comment type="subcellular location">
    <subcellularLocation>
        <location evidence="1 13">Nucleus</location>
        <location evidence="1 13">Nucleolus</location>
    </subcellularLocation>
</comment>
<keyword evidence="8 13" id="KW-0949">S-adenosyl-L-methionine</keyword>
<dbReference type="PANTHER" id="PTHR12787">
    <property type="entry name" value="RIBOSOMAL RNA-PROCESSING PROTEIN 8"/>
    <property type="match status" value="1"/>
</dbReference>